<dbReference type="AlphaFoldDB" id="B7GI79"/>
<dbReference type="eggNOG" id="ENOG5032SGT">
    <property type="taxonomic scope" value="Bacteria"/>
</dbReference>
<keyword evidence="1" id="KW-0175">Coiled coil</keyword>
<dbReference type="HOGENOM" id="CLU_2491045_0_0_9"/>
<feature type="region of interest" description="Disordered" evidence="2">
    <location>
        <begin position="1"/>
        <end position="22"/>
    </location>
</feature>
<proteinExistence type="predicted"/>
<evidence type="ECO:0000313" key="3">
    <source>
        <dbReference type="EMBL" id="ACJ33861.1"/>
    </source>
</evidence>
<dbReference type="EMBL" id="CP000922">
    <property type="protein sequence ID" value="ACJ33861.1"/>
    <property type="molecule type" value="Genomic_DNA"/>
</dbReference>
<gene>
    <name evidence="3" type="ordered locus">Aflv_1495</name>
</gene>
<accession>B7GI79</accession>
<feature type="compositionally biased region" description="Basic residues" evidence="2">
    <location>
        <begin position="11"/>
        <end position="22"/>
    </location>
</feature>
<evidence type="ECO:0000256" key="2">
    <source>
        <dbReference type="SAM" id="MobiDB-lite"/>
    </source>
</evidence>
<dbReference type="Proteomes" id="UP000000742">
    <property type="component" value="Chromosome"/>
</dbReference>
<protein>
    <submittedName>
        <fullName evidence="3">Uncharacterized conserved protein</fullName>
    </submittedName>
</protein>
<feature type="coiled-coil region" evidence="1">
    <location>
        <begin position="58"/>
        <end position="100"/>
    </location>
</feature>
<evidence type="ECO:0000256" key="1">
    <source>
        <dbReference type="SAM" id="Coils"/>
    </source>
</evidence>
<reference evidence="3 4" key="1">
    <citation type="journal article" date="2008" name="Genome Biol.">
        <title>Encapsulated in silica: genome, proteome and physiology of the thermophilic bacterium Anoxybacillus flavithermus WK1.</title>
        <authorList>
            <person name="Saw J.H."/>
            <person name="Mountain B.W."/>
            <person name="Feng L."/>
            <person name="Omelchenko M.V."/>
            <person name="Hou S."/>
            <person name="Saito J.A."/>
            <person name="Stott M.B."/>
            <person name="Li D."/>
            <person name="Zhao G."/>
            <person name="Wu J."/>
            <person name="Galperin M.Y."/>
            <person name="Koonin E.V."/>
            <person name="Makarova K.S."/>
            <person name="Wolf Y.I."/>
            <person name="Rigden D.J."/>
            <person name="Dunfield P.F."/>
            <person name="Wang L."/>
            <person name="Alam M."/>
        </authorList>
    </citation>
    <scope>NUCLEOTIDE SEQUENCE [LARGE SCALE GENOMIC DNA]</scope>
    <source>
        <strain evidence="4">DSM 21510 / WK1</strain>
    </source>
</reference>
<name>B7GI79_ANOFW</name>
<dbReference type="KEGG" id="afl:Aflv_1495"/>
<dbReference type="STRING" id="491915.Aflv_1495"/>
<sequence>MHISSVNRHDNNKKRGVKAMPYHKNKQQAFEAAQQGTMEAKEWYDHLVKSDADYGSQLHHLKQEVNEAFEQINNALEVASEKQRKQLEQFRHDLQAIVDEVNMYE</sequence>
<evidence type="ECO:0000313" key="4">
    <source>
        <dbReference type="Proteomes" id="UP000000742"/>
    </source>
</evidence>
<organism evidence="3 4">
    <name type="scientific">Anoxybacillus flavithermus (strain DSM 21510 / WK1)</name>
    <dbReference type="NCBI Taxonomy" id="491915"/>
    <lineage>
        <taxon>Bacteria</taxon>
        <taxon>Bacillati</taxon>
        <taxon>Bacillota</taxon>
        <taxon>Bacilli</taxon>
        <taxon>Bacillales</taxon>
        <taxon>Anoxybacillaceae</taxon>
        <taxon>Anoxybacillus</taxon>
    </lineage>
</organism>